<comment type="caution">
    <text evidence="2">The sequence shown here is derived from an EMBL/GenBank/DDBJ whole genome shotgun (WGS) entry which is preliminary data.</text>
</comment>
<gene>
    <name evidence="2" type="ORF">PFISCL1PPCAC_24458</name>
</gene>
<name>A0AAV5WME7_9BILA</name>
<accession>A0AAV5WME7</accession>
<dbReference type="Proteomes" id="UP001432322">
    <property type="component" value="Unassembled WGS sequence"/>
</dbReference>
<evidence type="ECO:0000313" key="3">
    <source>
        <dbReference type="Proteomes" id="UP001432322"/>
    </source>
</evidence>
<dbReference type="AlphaFoldDB" id="A0AAV5WME7"/>
<keyword evidence="3" id="KW-1185">Reference proteome</keyword>
<evidence type="ECO:0000313" key="2">
    <source>
        <dbReference type="EMBL" id="GMT33161.1"/>
    </source>
</evidence>
<evidence type="ECO:0000256" key="1">
    <source>
        <dbReference type="SAM" id="MobiDB-lite"/>
    </source>
</evidence>
<feature type="non-terminal residue" evidence="2">
    <location>
        <position position="91"/>
    </location>
</feature>
<feature type="compositionally biased region" description="Basic and acidic residues" evidence="1">
    <location>
        <begin position="32"/>
        <end position="49"/>
    </location>
</feature>
<protein>
    <submittedName>
        <fullName evidence="2">Uncharacterized protein</fullName>
    </submittedName>
</protein>
<feature type="region of interest" description="Disordered" evidence="1">
    <location>
        <begin position="28"/>
        <end position="91"/>
    </location>
</feature>
<organism evidence="2 3">
    <name type="scientific">Pristionchus fissidentatus</name>
    <dbReference type="NCBI Taxonomy" id="1538716"/>
    <lineage>
        <taxon>Eukaryota</taxon>
        <taxon>Metazoa</taxon>
        <taxon>Ecdysozoa</taxon>
        <taxon>Nematoda</taxon>
        <taxon>Chromadorea</taxon>
        <taxon>Rhabditida</taxon>
        <taxon>Rhabditina</taxon>
        <taxon>Diplogasteromorpha</taxon>
        <taxon>Diplogasteroidea</taxon>
        <taxon>Neodiplogasteridae</taxon>
        <taxon>Pristionchus</taxon>
    </lineage>
</organism>
<proteinExistence type="predicted"/>
<dbReference type="EMBL" id="BTSY01000006">
    <property type="protein sequence ID" value="GMT33161.1"/>
    <property type="molecule type" value="Genomic_DNA"/>
</dbReference>
<reference evidence="2" key="1">
    <citation type="submission" date="2023-10" db="EMBL/GenBank/DDBJ databases">
        <title>Genome assembly of Pristionchus species.</title>
        <authorList>
            <person name="Yoshida K."/>
            <person name="Sommer R.J."/>
        </authorList>
    </citation>
    <scope>NUCLEOTIDE SEQUENCE</scope>
    <source>
        <strain evidence="2">RS5133</strain>
    </source>
</reference>
<feature type="compositionally biased region" description="Low complexity" evidence="1">
    <location>
        <begin position="81"/>
        <end position="91"/>
    </location>
</feature>
<feature type="compositionally biased region" description="Acidic residues" evidence="1">
    <location>
        <begin position="56"/>
        <end position="69"/>
    </location>
</feature>
<feature type="non-terminal residue" evidence="2">
    <location>
        <position position="1"/>
    </location>
</feature>
<sequence length="91" mass="9852">GRAQQGRIRVYPGPPPSEEEILAQFDLASSSKAKETETTPKSPFEKMEELGSLPSPEEDDRLPLEDLDDTIIISPSPPPSTTQTPSTTSTV</sequence>